<proteinExistence type="predicted"/>
<sequence>MQLAAILSDLTSLQICVGSSYHPGHDVPKLIICKDPKAALALVRARPSGNGIVEAETMAVHEDHDTDLKRAKDLVELHASVKVAHEDGTDKGLDDARSAVEKVLREL</sequence>
<protein>
    <submittedName>
        <fullName evidence="1">Uncharacterized protein</fullName>
    </submittedName>
</protein>
<organism evidence="1 2">
    <name type="scientific">Teratosphaeria destructans</name>
    <dbReference type="NCBI Taxonomy" id="418781"/>
    <lineage>
        <taxon>Eukaryota</taxon>
        <taxon>Fungi</taxon>
        <taxon>Dikarya</taxon>
        <taxon>Ascomycota</taxon>
        <taxon>Pezizomycotina</taxon>
        <taxon>Dothideomycetes</taxon>
        <taxon>Dothideomycetidae</taxon>
        <taxon>Mycosphaerellales</taxon>
        <taxon>Teratosphaeriaceae</taxon>
        <taxon>Teratosphaeria</taxon>
    </lineage>
</organism>
<dbReference type="OrthoDB" id="5394455at2759"/>
<name>A0A9W7SJL4_9PEZI</name>
<dbReference type="EMBL" id="RIBY02002422">
    <property type="protein sequence ID" value="KAH9815660.1"/>
    <property type="molecule type" value="Genomic_DNA"/>
</dbReference>
<keyword evidence="2" id="KW-1185">Reference proteome</keyword>
<dbReference type="AlphaFoldDB" id="A0A9W7SJL4"/>
<evidence type="ECO:0000313" key="2">
    <source>
        <dbReference type="Proteomes" id="UP001138500"/>
    </source>
</evidence>
<reference evidence="1 2" key="1">
    <citation type="journal article" date="2018" name="IMA Fungus">
        <title>IMA Genome-F 10: Nine draft genome sequences of Claviceps purpurea s.lat., including C. arundinis, C. humidiphila, and C. cf. spartinae, pseudomolecules for the pitch canker pathogen Fusarium circinatum, draft genome of Davidsoniella eucalypti, Grosmannia galeiformis, Quambalaria eucalypti, and Teratosphaeria destructans.</title>
        <authorList>
            <person name="Wingfield B.D."/>
            <person name="Liu M."/>
            <person name="Nguyen H.D."/>
            <person name="Lane F.A."/>
            <person name="Morgan S.W."/>
            <person name="De Vos L."/>
            <person name="Wilken P.M."/>
            <person name="Duong T.A."/>
            <person name="Aylward J."/>
            <person name="Coetzee M.P."/>
            <person name="Dadej K."/>
            <person name="De Beer Z.W."/>
            <person name="Findlay W."/>
            <person name="Havenga M."/>
            <person name="Kolarik M."/>
            <person name="Menzies J.G."/>
            <person name="Naidoo K."/>
            <person name="Pochopski O."/>
            <person name="Shoukouhi P."/>
            <person name="Santana Q.C."/>
            <person name="Seifert K.A."/>
            <person name="Soal N."/>
            <person name="Steenkamp E.T."/>
            <person name="Tatham C.T."/>
            <person name="van der Nest M.A."/>
            <person name="Wingfield M.J."/>
        </authorList>
    </citation>
    <scope>NUCLEOTIDE SEQUENCE [LARGE SCALE GENOMIC DNA]</scope>
    <source>
        <strain evidence="1">CMW44962</strain>
    </source>
</reference>
<evidence type="ECO:0000313" key="1">
    <source>
        <dbReference type="EMBL" id="KAH9815660.1"/>
    </source>
</evidence>
<reference evidence="1 2" key="2">
    <citation type="journal article" date="2021" name="Curr. Genet.">
        <title>Genetic response to nitrogen starvation in the aggressive Eucalyptus foliar pathogen Teratosphaeria destructans.</title>
        <authorList>
            <person name="Havenga M."/>
            <person name="Wingfield B.D."/>
            <person name="Wingfield M.J."/>
            <person name="Dreyer L.L."/>
            <person name="Roets F."/>
            <person name="Aylward J."/>
        </authorList>
    </citation>
    <scope>NUCLEOTIDE SEQUENCE [LARGE SCALE GENOMIC DNA]</scope>
    <source>
        <strain evidence="1">CMW44962</strain>
    </source>
</reference>
<dbReference type="Proteomes" id="UP001138500">
    <property type="component" value="Unassembled WGS sequence"/>
</dbReference>
<comment type="caution">
    <text evidence="1">The sequence shown here is derived from an EMBL/GenBank/DDBJ whole genome shotgun (WGS) entry which is preliminary data.</text>
</comment>
<accession>A0A9W7SJL4</accession>
<gene>
    <name evidence="1" type="ORF">Tdes44962_MAKER00906</name>
</gene>